<proteinExistence type="predicted"/>
<keyword evidence="2" id="KW-1185">Reference proteome</keyword>
<evidence type="ECO:0000313" key="2">
    <source>
        <dbReference type="Proteomes" id="UP000013984"/>
    </source>
</evidence>
<protein>
    <submittedName>
        <fullName evidence="1">Uncharacterized protein</fullName>
    </submittedName>
</protein>
<gene>
    <name evidence="1" type="ORF">LEP1GSC195_0924</name>
</gene>
<dbReference type="Proteomes" id="UP000013984">
    <property type="component" value="Unassembled WGS sequence"/>
</dbReference>
<reference evidence="1" key="1">
    <citation type="submission" date="2013-04" db="EMBL/GenBank/DDBJ databases">
        <authorList>
            <person name="Harkins D.M."/>
            <person name="Durkin A.S."/>
            <person name="Brinkac L.M."/>
            <person name="Haft D.H."/>
            <person name="Selengut J.D."/>
            <person name="Sanka R."/>
            <person name="DePew J."/>
            <person name="Purushe J."/>
            <person name="Galloway R.L."/>
            <person name="Vinetz J.M."/>
            <person name="Sutton G.G."/>
            <person name="Nierman W.C."/>
            <person name="Fouts D.E."/>
        </authorList>
    </citation>
    <scope>NUCLEOTIDE SEQUENCE [LARGE SCALE GENOMIC DNA]</scope>
    <source>
        <strain evidence="1">CDC</strain>
    </source>
</reference>
<dbReference type="EMBL" id="AOGZ02000018">
    <property type="protein sequence ID" value="EOQ94817.1"/>
    <property type="molecule type" value="Genomic_DNA"/>
</dbReference>
<organism evidence="1 2">
    <name type="scientific">Leptospira wolbachii serovar Codice str. CDC</name>
    <dbReference type="NCBI Taxonomy" id="1218599"/>
    <lineage>
        <taxon>Bacteria</taxon>
        <taxon>Pseudomonadati</taxon>
        <taxon>Spirochaetota</taxon>
        <taxon>Spirochaetia</taxon>
        <taxon>Leptospirales</taxon>
        <taxon>Leptospiraceae</taxon>
        <taxon>Leptospira</taxon>
    </lineage>
</organism>
<evidence type="ECO:0000313" key="1">
    <source>
        <dbReference type="EMBL" id="EOQ94817.1"/>
    </source>
</evidence>
<sequence length="37" mass="4422">MRSFLCNSFFWIFFLSKEYQEASIDNQIISDLCILKA</sequence>
<comment type="caution">
    <text evidence="1">The sequence shown here is derived from an EMBL/GenBank/DDBJ whole genome shotgun (WGS) entry which is preliminary data.</text>
</comment>
<dbReference type="AlphaFoldDB" id="R8ZYA7"/>
<accession>R8ZYA7</accession>
<name>R8ZYA7_9LEPT</name>